<evidence type="ECO:0000313" key="1">
    <source>
        <dbReference type="EMBL" id="POP51200.1"/>
    </source>
</evidence>
<accession>A0A2S4HB58</accession>
<dbReference type="SUPFAM" id="SSF53254">
    <property type="entry name" value="Phosphoglycerate mutase-like"/>
    <property type="match status" value="1"/>
</dbReference>
<reference evidence="1" key="1">
    <citation type="submission" date="2018-01" db="EMBL/GenBank/DDBJ databases">
        <authorList>
            <person name="Yu X.-D."/>
        </authorList>
    </citation>
    <scope>NUCLEOTIDE SEQUENCE</scope>
    <source>
        <strain evidence="1">ZX-21</strain>
    </source>
</reference>
<dbReference type="OrthoDB" id="9781415at2"/>
<dbReference type="InterPro" id="IPR029033">
    <property type="entry name" value="His_PPase_superfam"/>
</dbReference>
<dbReference type="InterPro" id="IPR013078">
    <property type="entry name" value="His_Pase_superF_clade-1"/>
</dbReference>
<dbReference type="Proteomes" id="UP000237222">
    <property type="component" value="Unassembled WGS sequence"/>
</dbReference>
<evidence type="ECO:0000313" key="2">
    <source>
        <dbReference type="Proteomes" id="UP000237222"/>
    </source>
</evidence>
<dbReference type="AlphaFoldDB" id="A0A2S4HB58"/>
<name>A0A2S4HB58_9GAMM</name>
<dbReference type="Pfam" id="PF00300">
    <property type="entry name" value="His_Phos_1"/>
    <property type="match status" value="1"/>
</dbReference>
<sequence length="232" mass="25864">MPRLIAALVRHGEYHQRAHIPSALQPYPLNARGFVQTDEAAAALIAEAAENQWDICNRIDSSTLLRAWQTAERYCLAIQGHLDMPAQLASFDALCERSVGSAANLTLAEIQKIISDDPRFADLPEDWKSNSHFCLPLTGAESLMMAGQRVAEHISMSMQDCINAERDTLKVFVGHGAAFRHAAHILGVLNFDDIAKFSMYHAKPIYIELIDDKWVHIGGDWKLRDGARTMLD</sequence>
<dbReference type="RefSeq" id="WP_103685846.1">
    <property type="nucleotide sequence ID" value="NZ_PQGG01000042.1"/>
</dbReference>
<evidence type="ECO:0008006" key="3">
    <source>
        <dbReference type="Google" id="ProtNLM"/>
    </source>
</evidence>
<comment type="caution">
    <text evidence="1">The sequence shown here is derived from an EMBL/GenBank/DDBJ whole genome shotgun (WGS) entry which is preliminary data.</text>
</comment>
<proteinExistence type="predicted"/>
<gene>
    <name evidence="1" type="ORF">C0068_17930</name>
</gene>
<dbReference type="Gene3D" id="3.40.50.1240">
    <property type="entry name" value="Phosphoglycerate mutase-like"/>
    <property type="match status" value="1"/>
</dbReference>
<dbReference type="EMBL" id="PQGG01000042">
    <property type="protein sequence ID" value="POP51200.1"/>
    <property type="molecule type" value="Genomic_DNA"/>
</dbReference>
<protein>
    <recommendedName>
        <fullName evidence="3">Phosphoglycerate mutase</fullName>
    </recommendedName>
</protein>
<organism evidence="1 2">
    <name type="scientific">Zhongshania marina</name>
    <dbReference type="NCBI Taxonomy" id="2304603"/>
    <lineage>
        <taxon>Bacteria</taxon>
        <taxon>Pseudomonadati</taxon>
        <taxon>Pseudomonadota</taxon>
        <taxon>Gammaproteobacteria</taxon>
        <taxon>Cellvibrionales</taxon>
        <taxon>Spongiibacteraceae</taxon>
        <taxon>Zhongshania</taxon>
    </lineage>
</organism>